<sequence length="67" mass="7269">MDEQFLKRQNMLSIRNILLMVVALLCAMGSLQTVTAGGGHESGIEPEPARPARQVNKNRPPESPAAQ</sequence>
<organism evidence="3 4">
    <name type="scientific">Allacma fusca</name>
    <dbReference type="NCBI Taxonomy" id="39272"/>
    <lineage>
        <taxon>Eukaryota</taxon>
        <taxon>Metazoa</taxon>
        <taxon>Ecdysozoa</taxon>
        <taxon>Arthropoda</taxon>
        <taxon>Hexapoda</taxon>
        <taxon>Collembola</taxon>
        <taxon>Symphypleona</taxon>
        <taxon>Sminthuridae</taxon>
        <taxon>Allacma</taxon>
    </lineage>
</organism>
<keyword evidence="2" id="KW-0732">Signal</keyword>
<proteinExistence type="predicted"/>
<keyword evidence="4" id="KW-1185">Reference proteome</keyword>
<dbReference type="AlphaFoldDB" id="A0A8J2L3F8"/>
<evidence type="ECO:0000313" key="4">
    <source>
        <dbReference type="Proteomes" id="UP000708208"/>
    </source>
</evidence>
<reference evidence="3" key="1">
    <citation type="submission" date="2021-06" db="EMBL/GenBank/DDBJ databases">
        <authorList>
            <person name="Hodson N. C."/>
            <person name="Mongue J. A."/>
            <person name="Jaron S. K."/>
        </authorList>
    </citation>
    <scope>NUCLEOTIDE SEQUENCE</scope>
</reference>
<accession>A0A8J2L3F8</accession>
<dbReference type="EMBL" id="CAJVCH010541910">
    <property type="protein sequence ID" value="CAG7826996.1"/>
    <property type="molecule type" value="Genomic_DNA"/>
</dbReference>
<evidence type="ECO:0000256" key="1">
    <source>
        <dbReference type="SAM" id="MobiDB-lite"/>
    </source>
</evidence>
<evidence type="ECO:0000256" key="2">
    <source>
        <dbReference type="SAM" id="SignalP"/>
    </source>
</evidence>
<feature type="region of interest" description="Disordered" evidence="1">
    <location>
        <begin position="35"/>
        <end position="67"/>
    </location>
</feature>
<gene>
    <name evidence="3" type="ORF">AFUS01_LOCUS37013</name>
</gene>
<feature type="signal peptide" evidence="2">
    <location>
        <begin position="1"/>
        <end position="36"/>
    </location>
</feature>
<comment type="caution">
    <text evidence="3">The sequence shown here is derived from an EMBL/GenBank/DDBJ whole genome shotgun (WGS) entry which is preliminary data.</text>
</comment>
<evidence type="ECO:0000313" key="3">
    <source>
        <dbReference type="EMBL" id="CAG7826996.1"/>
    </source>
</evidence>
<name>A0A8J2L3F8_9HEXA</name>
<dbReference type="Proteomes" id="UP000708208">
    <property type="component" value="Unassembled WGS sequence"/>
</dbReference>
<protein>
    <submittedName>
        <fullName evidence="3">Uncharacterized protein</fullName>
    </submittedName>
</protein>
<feature type="chain" id="PRO_5035301280" evidence="2">
    <location>
        <begin position="37"/>
        <end position="67"/>
    </location>
</feature>